<evidence type="ECO:0000256" key="6">
    <source>
        <dbReference type="SAM" id="Phobius"/>
    </source>
</evidence>
<dbReference type="GO" id="GO:0140359">
    <property type="term" value="F:ABC-type transporter activity"/>
    <property type="evidence" value="ECO:0007669"/>
    <property type="project" value="InterPro"/>
</dbReference>
<keyword evidence="3 6" id="KW-0812">Transmembrane</keyword>
<dbReference type="InterPro" id="IPR051449">
    <property type="entry name" value="ABC-2_transporter_component"/>
</dbReference>
<feature type="transmembrane region" description="Helical" evidence="6">
    <location>
        <begin position="94"/>
        <end position="118"/>
    </location>
</feature>
<evidence type="ECO:0000256" key="1">
    <source>
        <dbReference type="ARBA" id="ARBA00004651"/>
    </source>
</evidence>
<organism evidence="7 8">
    <name type="scientific">Aureibacter tunicatorum</name>
    <dbReference type="NCBI Taxonomy" id="866807"/>
    <lineage>
        <taxon>Bacteria</taxon>
        <taxon>Pseudomonadati</taxon>
        <taxon>Bacteroidota</taxon>
        <taxon>Cytophagia</taxon>
        <taxon>Cytophagales</taxon>
        <taxon>Persicobacteraceae</taxon>
        <taxon>Aureibacter</taxon>
    </lineage>
</organism>
<dbReference type="Pfam" id="PF12679">
    <property type="entry name" value="ABC2_membrane_2"/>
    <property type="match status" value="1"/>
</dbReference>
<sequence length="242" mass="27390">MLEIFKKEFNSFFNSLIGYMVIGIFLIVMGLIFWVYPETSVLDFGYANMDTLFNFCPFVFIFIIPAITMRLFAEEKKTGTLELLFTKPLKHYQIILGKFLSAVSVIIIALLPTLIYYYSISQLGSPIGNIDSARVIGSYLGLVLLASTFASIGVFTSALTDNQIIAFILSVFINYVLYAGFDSLAGISSLSDQAYWIQQLGMSAHYDFMSRGLIDTREIMYFFSVVSLFLLFTNLIFTSKKW</sequence>
<feature type="transmembrane region" description="Helical" evidence="6">
    <location>
        <begin position="138"/>
        <end position="157"/>
    </location>
</feature>
<feature type="transmembrane region" description="Helical" evidence="6">
    <location>
        <begin position="164"/>
        <end position="181"/>
    </location>
</feature>
<protein>
    <submittedName>
        <fullName evidence="7">ABC-2 type transport system permease protein</fullName>
    </submittedName>
</protein>
<keyword evidence="8" id="KW-1185">Reference proteome</keyword>
<keyword evidence="4 6" id="KW-1133">Transmembrane helix</keyword>
<feature type="transmembrane region" description="Helical" evidence="6">
    <location>
        <begin position="219"/>
        <end position="237"/>
    </location>
</feature>
<reference evidence="7" key="1">
    <citation type="submission" date="2023-07" db="EMBL/GenBank/DDBJ databases">
        <title>Genomic Encyclopedia of Type Strains, Phase IV (KMG-IV): sequencing the most valuable type-strain genomes for metagenomic binning, comparative biology and taxonomic classification.</title>
        <authorList>
            <person name="Goeker M."/>
        </authorList>
    </citation>
    <scope>NUCLEOTIDE SEQUENCE</scope>
    <source>
        <strain evidence="7">DSM 26174</strain>
    </source>
</reference>
<gene>
    <name evidence="7" type="ORF">HNQ88_004326</name>
</gene>
<evidence type="ECO:0000256" key="3">
    <source>
        <dbReference type="ARBA" id="ARBA00022692"/>
    </source>
</evidence>
<keyword evidence="2" id="KW-1003">Cell membrane</keyword>
<dbReference type="PANTHER" id="PTHR30294">
    <property type="entry name" value="MEMBRANE COMPONENT OF ABC TRANSPORTER YHHJ-RELATED"/>
    <property type="match status" value="1"/>
</dbReference>
<name>A0AAE3XR57_9BACT</name>
<dbReference type="NCBIfam" id="TIGR03518">
    <property type="entry name" value="ABC_perm_GldF"/>
    <property type="match status" value="1"/>
</dbReference>
<dbReference type="PANTHER" id="PTHR30294:SF29">
    <property type="entry name" value="MULTIDRUG ABC TRANSPORTER PERMEASE YBHS-RELATED"/>
    <property type="match status" value="1"/>
</dbReference>
<dbReference type="GO" id="GO:0005886">
    <property type="term" value="C:plasma membrane"/>
    <property type="evidence" value="ECO:0007669"/>
    <property type="project" value="UniProtKB-SubCell"/>
</dbReference>
<evidence type="ECO:0000313" key="8">
    <source>
        <dbReference type="Proteomes" id="UP001185092"/>
    </source>
</evidence>
<dbReference type="InterPro" id="IPR019860">
    <property type="entry name" value="Motility-assoc_ABC_perm_GldF"/>
</dbReference>
<comment type="caution">
    <text evidence="7">The sequence shown here is derived from an EMBL/GenBank/DDBJ whole genome shotgun (WGS) entry which is preliminary data.</text>
</comment>
<dbReference type="RefSeq" id="WP_309941861.1">
    <property type="nucleotide sequence ID" value="NZ_AP025305.1"/>
</dbReference>
<evidence type="ECO:0000256" key="4">
    <source>
        <dbReference type="ARBA" id="ARBA00022989"/>
    </source>
</evidence>
<evidence type="ECO:0000313" key="7">
    <source>
        <dbReference type="EMBL" id="MDR6241248.1"/>
    </source>
</evidence>
<dbReference type="EMBL" id="JAVDQD010000007">
    <property type="protein sequence ID" value="MDR6241248.1"/>
    <property type="molecule type" value="Genomic_DNA"/>
</dbReference>
<comment type="subcellular location">
    <subcellularLocation>
        <location evidence="1">Cell membrane</location>
        <topology evidence="1">Multi-pass membrane protein</topology>
    </subcellularLocation>
</comment>
<accession>A0AAE3XR57</accession>
<keyword evidence="5 6" id="KW-0472">Membrane</keyword>
<evidence type="ECO:0000256" key="2">
    <source>
        <dbReference type="ARBA" id="ARBA00022475"/>
    </source>
</evidence>
<feature type="transmembrane region" description="Helical" evidence="6">
    <location>
        <begin position="12"/>
        <end position="36"/>
    </location>
</feature>
<evidence type="ECO:0000256" key="5">
    <source>
        <dbReference type="ARBA" id="ARBA00023136"/>
    </source>
</evidence>
<dbReference type="Proteomes" id="UP001185092">
    <property type="component" value="Unassembled WGS sequence"/>
</dbReference>
<feature type="transmembrane region" description="Helical" evidence="6">
    <location>
        <begin position="52"/>
        <end position="73"/>
    </location>
</feature>
<proteinExistence type="predicted"/>
<dbReference type="AlphaFoldDB" id="A0AAE3XR57"/>